<protein>
    <recommendedName>
        <fullName evidence="7">DEAD-box RNA helicase Q domain-containing protein</fullName>
    </recommendedName>
</protein>
<sequence length="210" mass="23740">MVADLAEEETVRTDSQRSRQNKRARERRKQQQAKKRTCERHDQSCKPAEPVAKRCRGLHPFGKQSVPKVSKDKVPDLHTEDVEFDFEDIYTEETPQNTLYRQRNEVSVIGDAAATVFESFEEAPFDKPLKVAVAQAGFEKPTPIQAQAWPIILSGRDMLAVAKDPEKLAPSYYQRYSKPPGTVASGFGRDILPVWLVGKSALEATLRLEQ</sequence>
<dbReference type="PROSITE" id="PS51195">
    <property type="entry name" value="Q_MOTIF"/>
    <property type="match status" value="1"/>
</dbReference>
<accession>A0AAE0LHM6</accession>
<evidence type="ECO:0000256" key="4">
    <source>
        <dbReference type="ARBA" id="ARBA00022840"/>
    </source>
</evidence>
<dbReference type="GO" id="GO:0003724">
    <property type="term" value="F:RNA helicase activity"/>
    <property type="evidence" value="ECO:0007669"/>
    <property type="project" value="InterPro"/>
</dbReference>
<feature type="region of interest" description="Disordered" evidence="6">
    <location>
        <begin position="1"/>
        <end position="51"/>
    </location>
</feature>
<dbReference type="SUPFAM" id="SSF52540">
    <property type="entry name" value="P-loop containing nucleoside triphosphate hydrolases"/>
    <property type="match status" value="1"/>
</dbReference>
<comment type="caution">
    <text evidence="8">The sequence shown here is derived from an EMBL/GenBank/DDBJ whole genome shotgun (WGS) entry which is preliminary data.</text>
</comment>
<dbReference type="GO" id="GO:0005524">
    <property type="term" value="F:ATP binding"/>
    <property type="evidence" value="ECO:0007669"/>
    <property type="project" value="UniProtKB-KW"/>
</dbReference>
<keyword evidence="9" id="KW-1185">Reference proteome</keyword>
<dbReference type="PANTHER" id="PTHR47958">
    <property type="entry name" value="ATP-DEPENDENT RNA HELICASE DBP3"/>
    <property type="match status" value="1"/>
</dbReference>
<evidence type="ECO:0000256" key="5">
    <source>
        <dbReference type="PROSITE-ProRule" id="PRU00552"/>
    </source>
</evidence>
<evidence type="ECO:0000256" key="2">
    <source>
        <dbReference type="ARBA" id="ARBA00022801"/>
    </source>
</evidence>
<dbReference type="InterPro" id="IPR014014">
    <property type="entry name" value="RNA_helicase_DEAD_Q_motif"/>
</dbReference>
<dbReference type="EMBL" id="LGRX02001667">
    <property type="protein sequence ID" value="KAK3285706.1"/>
    <property type="molecule type" value="Genomic_DNA"/>
</dbReference>
<evidence type="ECO:0000256" key="1">
    <source>
        <dbReference type="ARBA" id="ARBA00022741"/>
    </source>
</evidence>
<dbReference type="GO" id="GO:0016787">
    <property type="term" value="F:hydrolase activity"/>
    <property type="evidence" value="ECO:0007669"/>
    <property type="project" value="UniProtKB-KW"/>
</dbReference>
<dbReference type="InterPro" id="IPR027417">
    <property type="entry name" value="P-loop_NTPase"/>
</dbReference>
<evidence type="ECO:0000313" key="8">
    <source>
        <dbReference type="EMBL" id="KAK3285706.1"/>
    </source>
</evidence>
<name>A0AAE0LHM6_9CHLO</name>
<dbReference type="AlphaFoldDB" id="A0AAE0LHM6"/>
<gene>
    <name evidence="8" type="ORF">CYMTET_6700</name>
</gene>
<evidence type="ECO:0000313" key="9">
    <source>
        <dbReference type="Proteomes" id="UP001190700"/>
    </source>
</evidence>
<proteinExistence type="predicted"/>
<evidence type="ECO:0000256" key="3">
    <source>
        <dbReference type="ARBA" id="ARBA00022806"/>
    </source>
</evidence>
<evidence type="ECO:0000259" key="7">
    <source>
        <dbReference type="PROSITE" id="PS51195"/>
    </source>
</evidence>
<keyword evidence="1" id="KW-0547">Nucleotide-binding</keyword>
<keyword evidence="3" id="KW-0347">Helicase</keyword>
<dbReference type="Gene3D" id="3.40.50.300">
    <property type="entry name" value="P-loop containing nucleotide triphosphate hydrolases"/>
    <property type="match status" value="1"/>
</dbReference>
<keyword evidence="2" id="KW-0378">Hydrolase</keyword>
<feature type="domain" description="DEAD-box RNA helicase Q" evidence="7">
    <location>
        <begin position="118"/>
        <end position="146"/>
    </location>
</feature>
<dbReference type="Proteomes" id="UP001190700">
    <property type="component" value="Unassembled WGS sequence"/>
</dbReference>
<reference evidence="8 9" key="1">
    <citation type="journal article" date="2015" name="Genome Biol. Evol.">
        <title>Comparative Genomics of a Bacterivorous Green Alga Reveals Evolutionary Causalities and Consequences of Phago-Mixotrophic Mode of Nutrition.</title>
        <authorList>
            <person name="Burns J.A."/>
            <person name="Paasch A."/>
            <person name="Narechania A."/>
            <person name="Kim E."/>
        </authorList>
    </citation>
    <scope>NUCLEOTIDE SEQUENCE [LARGE SCALE GENOMIC DNA]</scope>
    <source>
        <strain evidence="8 9">PLY_AMNH</strain>
    </source>
</reference>
<feature type="compositionally biased region" description="Basic residues" evidence="6">
    <location>
        <begin position="19"/>
        <end position="38"/>
    </location>
</feature>
<keyword evidence="4" id="KW-0067">ATP-binding</keyword>
<organism evidence="8 9">
    <name type="scientific">Cymbomonas tetramitiformis</name>
    <dbReference type="NCBI Taxonomy" id="36881"/>
    <lineage>
        <taxon>Eukaryota</taxon>
        <taxon>Viridiplantae</taxon>
        <taxon>Chlorophyta</taxon>
        <taxon>Pyramimonadophyceae</taxon>
        <taxon>Pyramimonadales</taxon>
        <taxon>Pyramimonadaceae</taxon>
        <taxon>Cymbomonas</taxon>
    </lineage>
</organism>
<evidence type="ECO:0000256" key="6">
    <source>
        <dbReference type="SAM" id="MobiDB-lite"/>
    </source>
</evidence>
<feature type="short sequence motif" description="Q motif" evidence="5">
    <location>
        <begin position="118"/>
        <end position="146"/>
    </location>
</feature>